<dbReference type="PROSITE" id="PS50850">
    <property type="entry name" value="MFS"/>
    <property type="match status" value="1"/>
</dbReference>
<gene>
    <name evidence="9" type="ORF">LI90_1886</name>
</gene>
<dbReference type="PROSITE" id="PS00217">
    <property type="entry name" value="SUGAR_TRANSPORT_2"/>
    <property type="match status" value="1"/>
</dbReference>
<feature type="transmembrane region" description="Helical" evidence="7">
    <location>
        <begin position="186"/>
        <end position="205"/>
    </location>
</feature>
<dbReference type="Pfam" id="PF00083">
    <property type="entry name" value="Sugar_tr"/>
    <property type="match status" value="1"/>
</dbReference>
<evidence type="ECO:0000256" key="3">
    <source>
        <dbReference type="ARBA" id="ARBA00022475"/>
    </source>
</evidence>
<dbReference type="PATRIC" id="fig|1469144.10.peg.2036"/>
<comment type="caution">
    <text evidence="9">The sequence shown here is derived from an EMBL/GenBank/DDBJ whole genome shotgun (WGS) entry which is preliminary data.</text>
</comment>
<dbReference type="Pfam" id="PF07690">
    <property type="entry name" value="MFS_1"/>
    <property type="match status" value="1"/>
</dbReference>
<dbReference type="InterPro" id="IPR011701">
    <property type="entry name" value="MFS"/>
</dbReference>
<feature type="transmembrane region" description="Helical" evidence="7">
    <location>
        <begin position="306"/>
        <end position="325"/>
    </location>
</feature>
<feature type="transmembrane region" description="Helical" evidence="7">
    <location>
        <begin position="398"/>
        <end position="418"/>
    </location>
</feature>
<feature type="transmembrane region" description="Helical" evidence="7">
    <location>
        <begin position="152"/>
        <end position="174"/>
    </location>
</feature>
<dbReference type="PANTHER" id="PTHR43045">
    <property type="entry name" value="SHIKIMATE TRANSPORTER"/>
    <property type="match status" value="1"/>
</dbReference>
<proteinExistence type="predicted"/>
<evidence type="ECO:0000256" key="7">
    <source>
        <dbReference type="SAM" id="Phobius"/>
    </source>
</evidence>
<dbReference type="InterPro" id="IPR020846">
    <property type="entry name" value="MFS_dom"/>
</dbReference>
<evidence type="ECO:0000256" key="1">
    <source>
        <dbReference type="ARBA" id="ARBA00004651"/>
    </source>
</evidence>
<keyword evidence="5 7" id="KW-1133">Transmembrane helix</keyword>
<dbReference type="CDD" id="cd17369">
    <property type="entry name" value="MFS_ShiA_like"/>
    <property type="match status" value="1"/>
</dbReference>
<feature type="transmembrane region" description="Helical" evidence="7">
    <location>
        <begin position="87"/>
        <end position="111"/>
    </location>
</feature>
<organism evidence="9 10">
    <name type="scientific">Carbonactinospora thermoautotrophica</name>
    <dbReference type="NCBI Taxonomy" id="1469144"/>
    <lineage>
        <taxon>Bacteria</taxon>
        <taxon>Bacillati</taxon>
        <taxon>Actinomycetota</taxon>
        <taxon>Actinomycetes</taxon>
        <taxon>Kitasatosporales</taxon>
        <taxon>Carbonactinosporaceae</taxon>
        <taxon>Carbonactinospora</taxon>
    </lineage>
</organism>
<feature type="transmembrane region" description="Helical" evidence="7">
    <location>
        <begin position="362"/>
        <end position="386"/>
    </location>
</feature>
<evidence type="ECO:0000259" key="8">
    <source>
        <dbReference type="PROSITE" id="PS50850"/>
    </source>
</evidence>
<name>A0A132MSJ6_9ACTN</name>
<feature type="transmembrane region" description="Helical" evidence="7">
    <location>
        <begin position="331"/>
        <end position="355"/>
    </location>
</feature>
<reference evidence="10" key="1">
    <citation type="submission" date="2015-04" db="EMBL/GenBank/DDBJ databases">
        <title>Physiological reanalysis, assessment of diazotrophy, and genome sequences of multiple isolates of Streptomyces thermoautotrophicus.</title>
        <authorList>
            <person name="MacKellar D.C."/>
            <person name="Lieber L."/>
            <person name="Norman J."/>
            <person name="Bolger A."/>
            <person name="Tobin C."/>
            <person name="Murray J.W."/>
            <person name="Chang R."/>
            <person name="Ford T."/>
            <person name="Nguyen P.Q."/>
            <person name="Woodward J."/>
            <person name="Permingeat H."/>
            <person name="Joshi N.S."/>
            <person name="Silver P.A."/>
            <person name="Usadel B."/>
            <person name="Rutherford A.W."/>
            <person name="Friesen M."/>
            <person name="Prell J."/>
        </authorList>
    </citation>
    <scope>NUCLEOTIDE SEQUENCE [LARGE SCALE GENOMIC DNA]</scope>
    <source>
        <strain evidence="10">H1</strain>
    </source>
</reference>
<feature type="transmembrane region" description="Helical" evidence="7">
    <location>
        <begin position="239"/>
        <end position="264"/>
    </location>
</feature>
<evidence type="ECO:0000256" key="2">
    <source>
        <dbReference type="ARBA" id="ARBA00022448"/>
    </source>
</evidence>
<keyword evidence="3" id="KW-1003">Cell membrane</keyword>
<dbReference type="EMBL" id="LAXD01000001">
    <property type="protein sequence ID" value="KWX00858.1"/>
    <property type="molecule type" value="Genomic_DNA"/>
</dbReference>
<keyword evidence="2" id="KW-0813">Transport</keyword>
<dbReference type="PANTHER" id="PTHR43045:SF1">
    <property type="entry name" value="SHIKIMATE TRANSPORTER"/>
    <property type="match status" value="1"/>
</dbReference>
<protein>
    <submittedName>
        <fullName evidence="9">Shikimate transporter</fullName>
    </submittedName>
</protein>
<feature type="transmembrane region" description="Helical" evidence="7">
    <location>
        <begin position="53"/>
        <end position="75"/>
    </location>
</feature>
<feature type="transmembrane region" description="Helical" evidence="7">
    <location>
        <begin position="117"/>
        <end position="140"/>
    </location>
</feature>
<evidence type="ECO:0000256" key="4">
    <source>
        <dbReference type="ARBA" id="ARBA00022692"/>
    </source>
</evidence>
<keyword evidence="6 7" id="KW-0472">Membrane</keyword>
<evidence type="ECO:0000313" key="9">
    <source>
        <dbReference type="EMBL" id="KWX00858.1"/>
    </source>
</evidence>
<dbReference type="STRING" id="1469144.LI90_1886"/>
<keyword evidence="4 7" id="KW-0812">Transmembrane</keyword>
<keyword evidence="10" id="KW-1185">Reference proteome</keyword>
<dbReference type="InterPro" id="IPR005829">
    <property type="entry name" value="Sugar_transporter_CS"/>
</dbReference>
<dbReference type="Gene3D" id="1.20.1250.20">
    <property type="entry name" value="MFS general substrate transporter like domains"/>
    <property type="match status" value="2"/>
</dbReference>
<dbReference type="AlphaFoldDB" id="A0A132MSJ6"/>
<dbReference type="SUPFAM" id="SSF103473">
    <property type="entry name" value="MFS general substrate transporter"/>
    <property type="match status" value="1"/>
</dbReference>
<dbReference type="GO" id="GO:0005886">
    <property type="term" value="C:plasma membrane"/>
    <property type="evidence" value="ECO:0007669"/>
    <property type="project" value="UniProtKB-SubCell"/>
</dbReference>
<dbReference type="OrthoDB" id="8953821at2"/>
<dbReference type="InterPro" id="IPR036259">
    <property type="entry name" value="MFS_trans_sf"/>
</dbReference>
<feature type="transmembrane region" description="Helical" evidence="7">
    <location>
        <begin position="276"/>
        <end position="294"/>
    </location>
</feature>
<accession>A0A132MSJ6</accession>
<evidence type="ECO:0000256" key="6">
    <source>
        <dbReference type="ARBA" id="ARBA00023136"/>
    </source>
</evidence>
<dbReference type="InterPro" id="IPR005828">
    <property type="entry name" value="MFS_sugar_transport-like"/>
</dbReference>
<feature type="domain" description="Major facilitator superfamily (MFS) profile" evidence="8">
    <location>
        <begin position="14"/>
        <end position="422"/>
    </location>
</feature>
<evidence type="ECO:0000256" key="5">
    <source>
        <dbReference type="ARBA" id="ARBA00022989"/>
    </source>
</evidence>
<dbReference type="GO" id="GO:0022857">
    <property type="term" value="F:transmembrane transporter activity"/>
    <property type="evidence" value="ECO:0007669"/>
    <property type="project" value="InterPro"/>
</dbReference>
<evidence type="ECO:0000313" key="10">
    <source>
        <dbReference type="Proteomes" id="UP000070188"/>
    </source>
</evidence>
<dbReference type="RefSeq" id="WP_066886735.1">
    <property type="nucleotide sequence ID" value="NZ_JYIJ01000012.1"/>
</dbReference>
<sequence>MTTAAEVRLPFPRLAVACCVGTALEYFDFFIYGTAAALVFNRIFFVADDPWFGTFYALATFAIGFAARPVGAILFGHFGDRIGRRRVLVVIFAAMGLATLLIGLLPGYHAIGVAAPVALVLLRIIHGLCVGGEAGGATLLAVEHAPVGQRAWYGSLVALGSPLGALLANGSFAAVVLLPPDALLDWGWRVPFLAGVAVVFVGLFARNRLQETPVFERVRAARAVERIPLATVVRRHLRLVLLTAAANLGFSAFIFIQFNFLLAYGPERLGLPRSTVLNATLAGCLAQAIGIMVFCRLSDRVGRRPVLLTGAVFTLLFSFPLFWLVDTGKSMLILVAMVLGAAGSAALFGPMLTYFAELFGPALRYTGVGIGYQLGAVLGGGLSPLIANRLVAATGGSASVSAYLVVALLISIGALAALPETVPHASWERGTRGERAELAA</sequence>
<dbReference type="Proteomes" id="UP000070188">
    <property type="component" value="Unassembled WGS sequence"/>
</dbReference>
<comment type="subcellular location">
    <subcellularLocation>
        <location evidence="1">Cell membrane</location>
        <topology evidence="1">Multi-pass membrane protein</topology>
    </subcellularLocation>
</comment>